<dbReference type="InterPro" id="IPR002878">
    <property type="entry name" value="ChsH2_C"/>
</dbReference>
<dbReference type="InterPro" id="IPR012340">
    <property type="entry name" value="NA-bd_OB-fold"/>
</dbReference>
<comment type="caution">
    <text evidence="3">The sequence shown here is derived from an EMBL/GenBank/DDBJ whole genome shotgun (WGS) entry which is preliminary data.</text>
</comment>
<evidence type="ECO:0000259" key="2">
    <source>
        <dbReference type="Pfam" id="PF12172"/>
    </source>
</evidence>
<dbReference type="PANTHER" id="PTHR34075">
    <property type="entry name" value="BLR3430 PROTEIN"/>
    <property type="match status" value="1"/>
</dbReference>
<dbReference type="PANTHER" id="PTHR34075:SF4">
    <property type="entry name" value="DUF35 DOMAIN-CONTAINING PROTEIN"/>
    <property type="match status" value="1"/>
</dbReference>
<dbReference type="Pfam" id="PF01796">
    <property type="entry name" value="OB_ChsH2_C"/>
    <property type="match status" value="1"/>
</dbReference>
<evidence type="ECO:0000313" key="3">
    <source>
        <dbReference type="EMBL" id="GAJ00145.1"/>
    </source>
</evidence>
<sequence length="154" mass="17246">EMAEKLEELESFVIPGKIDIPNTYFAGMAGSRFLIELRDNRRIMGIKCPACNWVYVPPRSTCKVCFSKLEDWVEVSDKGTLLTCAIAYQPSPVQPVEPPIAYGIVHLDGADTGFVHLLGEVDFNHLRIGMRVQAVFKEERAGSILDIKYFKPLG</sequence>
<evidence type="ECO:0008006" key="4">
    <source>
        <dbReference type="Google" id="ProtNLM"/>
    </source>
</evidence>
<organism evidence="3">
    <name type="scientific">marine sediment metagenome</name>
    <dbReference type="NCBI Taxonomy" id="412755"/>
    <lineage>
        <taxon>unclassified sequences</taxon>
        <taxon>metagenomes</taxon>
        <taxon>ecological metagenomes</taxon>
    </lineage>
</organism>
<dbReference type="InterPro" id="IPR022002">
    <property type="entry name" value="ChsH2_Znr"/>
</dbReference>
<dbReference type="Pfam" id="PF12172">
    <property type="entry name" value="zf-ChsH2"/>
    <property type="match status" value="1"/>
</dbReference>
<feature type="domain" description="ChsH2 rubredoxin-like zinc ribbon" evidence="2">
    <location>
        <begin position="39"/>
        <end position="68"/>
    </location>
</feature>
<proteinExistence type="predicted"/>
<accession>X1V647</accession>
<feature type="non-terminal residue" evidence="3">
    <location>
        <position position="1"/>
    </location>
</feature>
<name>X1V647_9ZZZZ</name>
<feature type="domain" description="ChsH2 C-terminal OB-fold" evidence="1">
    <location>
        <begin position="72"/>
        <end position="137"/>
    </location>
</feature>
<dbReference type="SUPFAM" id="SSF50249">
    <property type="entry name" value="Nucleic acid-binding proteins"/>
    <property type="match status" value="1"/>
</dbReference>
<gene>
    <name evidence="3" type="ORF">S12H4_37546</name>
</gene>
<dbReference type="InterPro" id="IPR052513">
    <property type="entry name" value="Thioester_dehydratase-like"/>
</dbReference>
<dbReference type="AlphaFoldDB" id="X1V647"/>
<dbReference type="Gene3D" id="6.10.30.10">
    <property type="match status" value="1"/>
</dbReference>
<reference evidence="3" key="1">
    <citation type="journal article" date="2014" name="Front. Microbiol.">
        <title>High frequency of phylogenetically diverse reductive dehalogenase-homologous genes in deep subseafloor sedimentary metagenomes.</title>
        <authorList>
            <person name="Kawai M."/>
            <person name="Futagami T."/>
            <person name="Toyoda A."/>
            <person name="Takaki Y."/>
            <person name="Nishi S."/>
            <person name="Hori S."/>
            <person name="Arai W."/>
            <person name="Tsubouchi T."/>
            <person name="Morono Y."/>
            <person name="Uchiyama I."/>
            <person name="Ito T."/>
            <person name="Fujiyama A."/>
            <person name="Inagaki F."/>
            <person name="Takami H."/>
        </authorList>
    </citation>
    <scope>NUCLEOTIDE SEQUENCE</scope>
    <source>
        <strain evidence="3">Expedition CK06-06</strain>
    </source>
</reference>
<protein>
    <recommendedName>
        <fullName evidence="4">DUF35 domain-containing protein</fullName>
    </recommendedName>
</protein>
<dbReference type="EMBL" id="BARW01022508">
    <property type="protein sequence ID" value="GAJ00145.1"/>
    <property type="molecule type" value="Genomic_DNA"/>
</dbReference>
<evidence type="ECO:0000259" key="1">
    <source>
        <dbReference type="Pfam" id="PF01796"/>
    </source>
</evidence>